<dbReference type="FunFam" id="3.40.50.300:FF:000162">
    <property type="entry name" value="septin-7 isoform X1"/>
    <property type="match status" value="1"/>
</dbReference>
<dbReference type="Pfam" id="PF00735">
    <property type="entry name" value="Septin"/>
    <property type="match status" value="1"/>
</dbReference>
<dbReference type="GO" id="GO:0005525">
    <property type="term" value="F:GTP binding"/>
    <property type="evidence" value="ECO:0007669"/>
    <property type="project" value="UniProtKB-KW"/>
</dbReference>
<keyword evidence="3" id="KW-0175">Coiled coil</keyword>
<evidence type="ECO:0000313" key="9">
    <source>
        <dbReference type="Proteomes" id="UP000717996"/>
    </source>
</evidence>
<protein>
    <recommendedName>
        <fullName evidence="7">Septin-type G domain-containing protein</fullName>
    </recommendedName>
</protein>
<organism evidence="8 9">
    <name type="scientific">Rhizopus oryzae</name>
    <name type="common">Mucormycosis agent</name>
    <name type="synonym">Rhizopus arrhizus var. delemar</name>
    <dbReference type="NCBI Taxonomy" id="64495"/>
    <lineage>
        <taxon>Eukaryota</taxon>
        <taxon>Fungi</taxon>
        <taxon>Fungi incertae sedis</taxon>
        <taxon>Mucoromycota</taxon>
        <taxon>Mucoromycotina</taxon>
        <taxon>Mucoromycetes</taxon>
        <taxon>Mucorales</taxon>
        <taxon>Mucorineae</taxon>
        <taxon>Rhizopodaceae</taxon>
        <taxon>Rhizopus</taxon>
    </lineage>
</organism>
<evidence type="ECO:0000259" key="7">
    <source>
        <dbReference type="PROSITE" id="PS51719"/>
    </source>
</evidence>
<evidence type="ECO:0000256" key="4">
    <source>
        <dbReference type="ARBA" id="ARBA00023134"/>
    </source>
</evidence>
<evidence type="ECO:0000256" key="2">
    <source>
        <dbReference type="ARBA" id="ARBA00022741"/>
    </source>
</evidence>
<reference evidence="8" key="1">
    <citation type="journal article" date="2020" name="Microb. Genom.">
        <title>Genetic diversity of clinical and environmental Mucorales isolates obtained from an investigation of mucormycosis cases among solid organ transplant recipients.</title>
        <authorList>
            <person name="Nguyen M.H."/>
            <person name="Kaul D."/>
            <person name="Muto C."/>
            <person name="Cheng S.J."/>
            <person name="Richter R.A."/>
            <person name="Bruno V.M."/>
            <person name="Liu G."/>
            <person name="Beyhan S."/>
            <person name="Sundermann A.J."/>
            <person name="Mounaud S."/>
            <person name="Pasculle A.W."/>
            <person name="Nierman W.C."/>
            <person name="Driscoll E."/>
            <person name="Cumbie R."/>
            <person name="Clancy C.J."/>
            <person name="Dupont C.L."/>
        </authorList>
    </citation>
    <scope>NUCLEOTIDE SEQUENCE</scope>
    <source>
        <strain evidence="8">GL16</strain>
    </source>
</reference>
<sequence length="382" mass="44474">MSSASSLSAGISSLPNQRYKIILDKGINFNMMVCGESGTGKTTFINTLLTTIVKEPKDQNKRHSKQLDKTVEIEVTKIEIEEQRFRVNLRIVDTPGFGDYINSYNSWVPVLDYIDNQHENYMRQEQQPDRKEINDMRVHVCLYFILPTGCSLKQLDIETMKRLSSRVNLIPVIAKADTLTPHDLITFKERIRADLDANHIKVYTCPVESEDEQTTQTNKDIMTAMPFSLIGSIQDVTTPDGRIVKGRAYHWGVAEVENEDHCDFGKLRQLLIRSHLSDLIETASSVHYENYRSREMLTRPFGEPKPVRNKDPKYKEKEELLRKIFADQIKKEESRFRQLESRLFSDRDRLNKDLEIKHAQIKALEAELETLYFRKNYGQIRR</sequence>
<comment type="similarity">
    <text evidence="6">Belongs to the TRAFAC class TrmE-Era-EngA-EngB-Septin-like GTPase superfamily. Septin GTPase family.</text>
</comment>
<dbReference type="CDD" id="cd01850">
    <property type="entry name" value="CDC_Septin"/>
    <property type="match status" value="1"/>
</dbReference>
<keyword evidence="5" id="KW-0131">Cell cycle</keyword>
<dbReference type="PIRSF" id="PIRSF006698">
    <property type="entry name" value="Septin"/>
    <property type="match status" value="1"/>
</dbReference>
<dbReference type="Gene3D" id="3.40.50.300">
    <property type="entry name" value="P-loop containing nucleotide triphosphate hydrolases"/>
    <property type="match status" value="1"/>
</dbReference>
<dbReference type="PROSITE" id="PS51719">
    <property type="entry name" value="G_SEPTIN"/>
    <property type="match status" value="1"/>
</dbReference>
<dbReference type="InterPro" id="IPR025662">
    <property type="entry name" value="Sigma_54_int_dom_ATP-bd_1"/>
</dbReference>
<keyword evidence="2 6" id="KW-0547">Nucleotide-binding</keyword>
<proteinExistence type="inferred from homology"/>
<accession>A0A9P6YAG7</accession>
<dbReference type="PROSITE" id="PS00675">
    <property type="entry name" value="SIGMA54_INTERACT_1"/>
    <property type="match status" value="1"/>
</dbReference>
<dbReference type="Proteomes" id="UP000717996">
    <property type="component" value="Unassembled WGS sequence"/>
</dbReference>
<evidence type="ECO:0000256" key="6">
    <source>
        <dbReference type="RuleBase" id="RU004560"/>
    </source>
</evidence>
<gene>
    <name evidence="8" type="ORF">G6F51_006693</name>
</gene>
<dbReference type="GO" id="GO:0032161">
    <property type="term" value="C:cleavage apparatus septin structure"/>
    <property type="evidence" value="ECO:0007669"/>
    <property type="project" value="UniProtKB-ARBA"/>
</dbReference>
<dbReference type="InterPro" id="IPR016491">
    <property type="entry name" value="Septin"/>
</dbReference>
<dbReference type="InterPro" id="IPR030379">
    <property type="entry name" value="G_SEPTIN_dom"/>
</dbReference>
<keyword evidence="1" id="KW-0132">Cell division</keyword>
<dbReference type="PANTHER" id="PTHR18884">
    <property type="entry name" value="SEPTIN"/>
    <property type="match status" value="1"/>
</dbReference>
<evidence type="ECO:0000313" key="8">
    <source>
        <dbReference type="EMBL" id="KAG1543406.1"/>
    </source>
</evidence>
<dbReference type="GO" id="GO:0031105">
    <property type="term" value="C:septin complex"/>
    <property type="evidence" value="ECO:0007669"/>
    <property type="project" value="UniProtKB-ARBA"/>
</dbReference>
<dbReference type="GO" id="GO:0000281">
    <property type="term" value="P:mitotic cytokinesis"/>
    <property type="evidence" value="ECO:0007669"/>
    <property type="project" value="UniProtKB-ARBA"/>
</dbReference>
<dbReference type="EMBL" id="JAANIT010000930">
    <property type="protein sequence ID" value="KAG1543406.1"/>
    <property type="molecule type" value="Genomic_DNA"/>
</dbReference>
<evidence type="ECO:0000256" key="3">
    <source>
        <dbReference type="ARBA" id="ARBA00023054"/>
    </source>
</evidence>
<evidence type="ECO:0000256" key="1">
    <source>
        <dbReference type="ARBA" id="ARBA00022618"/>
    </source>
</evidence>
<feature type="domain" description="Septin-type G" evidence="7">
    <location>
        <begin position="25"/>
        <end position="298"/>
    </location>
</feature>
<dbReference type="InterPro" id="IPR027417">
    <property type="entry name" value="P-loop_NTPase"/>
</dbReference>
<name>A0A9P6YAG7_RHIOR</name>
<dbReference type="OrthoDB" id="416553at2759"/>
<evidence type="ECO:0000256" key="5">
    <source>
        <dbReference type="ARBA" id="ARBA00023306"/>
    </source>
</evidence>
<comment type="caution">
    <text evidence="8">The sequence shown here is derived from an EMBL/GenBank/DDBJ whole genome shotgun (WGS) entry which is preliminary data.</text>
</comment>
<dbReference type="SUPFAM" id="SSF52540">
    <property type="entry name" value="P-loop containing nucleoside triphosphate hydrolases"/>
    <property type="match status" value="1"/>
</dbReference>
<dbReference type="AlphaFoldDB" id="A0A9P6YAG7"/>
<keyword evidence="4 6" id="KW-0342">GTP-binding</keyword>